<name>A0A7U7GD43_9GAMM</name>
<proteinExistence type="predicted"/>
<organism evidence="1 2">
    <name type="scientific">Candidatus Contendobacter odensis Run_B_J11</name>
    <dbReference type="NCBI Taxonomy" id="1400861"/>
    <lineage>
        <taxon>Bacteria</taxon>
        <taxon>Pseudomonadati</taxon>
        <taxon>Pseudomonadota</taxon>
        <taxon>Gammaproteobacteria</taxon>
        <taxon>Candidatus Competibacteraceae</taxon>
        <taxon>Candidatus Contendibacter</taxon>
    </lineage>
</organism>
<dbReference type="Proteomes" id="UP000019184">
    <property type="component" value="Unassembled WGS sequence"/>
</dbReference>
<sequence>MTLTWITSGSPAFLKSFQDPRLSVSALQQVRLLSSGELYHKNHKITNDKFRLGLKSSG</sequence>
<comment type="caution">
    <text evidence="1">The sequence shown here is derived from an EMBL/GenBank/DDBJ whole genome shotgun (WGS) entry which is preliminary data.</text>
</comment>
<evidence type="ECO:0000313" key="1">
    <source>
        <dbReference type="EMBL" id="CDH46135.1"/>
    </source>
</evidence>
<evidence type="ECO:0000313" key="2">
    <source>
        <dbReference type="Proteomes" id="UP000019184"/>
    </source>
</evidence>
<accession>A0A7U7GD43</accession>
<protein>
    <submittedName>
        <fullName evidence="1">Uncharacterized protein</fullName>
    </submittedName>
</protein>
<gene>
    <name evidence="1" type="ORF">BN874_360018</name>
</gene>
<dbReference type="EMBL" id="CBTK010000250">
    <property type="protein sequence ID" value="CDH46135.1"/>
    <property type="molecule type" value="Genomic_DNA"/>
</dbReference>
<dbReference type="AlphaFoldDB" id="A0A7U7GD43"/>
<reference evidence="1 2" key="1">
    <citation type="journal article" date="2014" name="ISME J.">
        <title>Candidatus Competibacter-lineage genomes retrieved from metagenomes reveal functional metabolic diversity.</title>
        <authorList>
            <person name="McIlroy S.J."/>
            <person name="Albertsen M."/>
            <person name="Andresen E.K."/>
            <person name="Saunders A.M."/>
            <person name="Kristiansen R."/>
            <person name="Stokholm-Bjerregaard M."/>
            <person name="Nielsen K.L."/>
            <person name="Nielsen P.H."/>
        </authorList>
    </citation>
    <scope>NUCLEOTIDE SEQUENCE [LARGE SCALE GENOMIC DNA]</scope>
    <source>
        <strain evidence="1 2">Run_B_J11</strain>
    </source>
</reference>
<keyword evidence="2" id="KW-1185">Reference proteome</keyword>